<dbReference type="InterPro" id="IPR002933">
    <property type="entry name" value="Peptidase_M20"/>
</dbReference>
<organism evidence="5 6">
    <name type="scientific">Brevibacterium senegalense</name>
    <dbReference type="NCBI Taxonomy" id="1033736"/>
    <lineage>
        <taxon>Bacteria</taxon>
        <taxon>Bacillati</taxon>
        <taxon>Actinomycetota</taxon>
        <taxon>Actinomycetes</taxon>
        <taxon>Micrococcales</taxon>
        <taxon>Brevibacteriaceae</taxon>
        <taxon>Brevibacterium</taxon>
    </lineage>
</organism>
<feature type="domain" description="Peptidase M20 dimerisation" evidence="4">
    <location>
        <begin position="202"/>
        <end position="312"/>
    </location>
</feature>
<evidence type="ECO:0000313" key="5">
    <source>
        <dbReference type="EMBL" id="HJG81033.1"/>
    </source>
</evidence>
<dbReference type="Pfam" id="PF07687">
    <property type="entry name" value="M20_dimer"/>
    <property type="match status" value="1"/>
</dbReference>
<gene>
    <name evidence="5" type="ORF">K8V08_11550</name>
</gene>
<dbReference type="Gene3D" id="3.40.630.10">
    <property type="entry name" value="Zn peptidases"/>
    <property type="match status" value="1"/>
</dbReference>
<dbReference type="GO" id="GO:0046872">
    <property type="term" value="F:metal ion binding"/>
    <property type="evidence" value="ECO:0007669"/>
    <property type="project" value="UniProtKB-KW"/>
</dbReference>
<evidence type="ECO:0000256" key="2">
    <source>
        <dbReference type="ARBA" id="ARBA00022801"/>
    </source>
</evidence>
<dbReference type="Gene3D" id="3.30.70.360">
    <property type="match status" value="1"/>
</dbReference>
<dbReference type="Pfam" id="PF01546">
    <property type="entry name" value="Peptidase_M20"/>
    <property type="match status" value="1"/>
</dbReference>
<dbReference type="EMBL" id="DYUK01000250">
    <property type="protein sequence ID" value="HJG81033.1"/>
    <property type="molecule type" value="Genomic_DNA"/>
</dbReference>
<feature type="region of interest" description="Disordered" evidence="3">
    <location>
        <begin position="1"/>
        <end position="21"/>
    </location>
</feature>
<dbReference type="GO" id="GO:0016787">
    <property type="term" value="F:hydrolase activity"/>
    <property type="evidence" value="ECO:0007669"/>
    <property type="project" value="UniProtKB-KW"/>
</dbReference>
<reference evidence="5" key="1">
    <citation type="journal article" date="2021" name="PeerJ">
        <title>Extensive microbial diversity within the chicken gut microbiome revealed by metagenomics and culture.</title>
        <authorList>
            <person name="Gilroy R."/>
            <person name="Ravi A."/>
            <person name="Getino M."/>
            <person name="Pursley I."/>
            <person name="Horton D.L."/>
            <person name="Alikhan N.F."/>
            <person name="Baker D."/>
            <person name="Gharbi K."/>
            <person name="Hall N."/>
            <person name="Watson M."/>
            <person name="Adriaenssens E.M."/>
            <person name="Foster-Nyarko E."/>
            <person name="Jarju S."/>
            <person name="Secka A."/>
            <person name="Antonio M."/>
            <person name="Oren A."/>
            <person name="Chaudhuri R.R."/>
            <person name="La Ragione R."/>
            <person name="Hildebrand F."/>
            <person name="Pallen M.J."/>
        </authorList>
    </citation>
    <scope>NUCLEOTIDE SEQUENCE</scope>
    <source>
        <strain evidence="5">ChiGjej5B5-7349</strain>
    </source>
</reference>
<dbReference type="AlphaFoldDB" id="A0A921MF97"/>
<evidence type="ECO:0000259" key="4">
    <source>
        <dbReference type="Pfam" id="PF07687"/>
    </source>
</evidence>
<accession>A0A921MF97</accession>
<dbReference type="SUPFAM" id="SSF55031">
    <property type="entry name" value="Bacterial exopeptidase dimerisation domain"/>
    <property type="match status" value="1"/>
</dbReference>
<dbReference type="SUPFAM" id="SSF53187">
    <property type="entry name" value="Zn-dependent exopeptidases"/>
    <property type="match status" value="1"/>
</dbReference>
<dbReference type="InterPro" id="IPR050072">
    <property type="entry name" value="Peptidase_M20A"/>
</dbReference>
<dbReference type="InterPro" id="IPR011650">
    <property type="entry name" value="Peptidase_M20_dimer"/>
</dbReference>
<proteinExistence type="predicted"/>
<sequence>MTEQNLNDVTRDETPRDRTTMQDEAIRDDVTALAADLVRIDSVNPGLVPGGAGESQVADFVAQWLSARGFHCTRVEPTPGRPSVLAVARGAGGDDGLGIMLNGHLDTVSLDSYDGDGLDPVVADGRMHGRGIYDMKAGLAAMMVAAARVAARPHRRDIVLALVADEEDVSAGTEQVLAHMREQGLQVATALVAEPTNEDVVVAHRGFAWARVRIDGVAAHGSRPDLGVDPIVKAGRLLTEIGRLQERLAAGEADPLVETGSVHASIITGGVEASSYADSCTVTIERRTRPGEDAATFEAELSGILEAMARDDEAFAYDLDVLFERPPFATAEGSAVVEALTEACREAGIGGAGAAGVVGSGPVVRGEQFWTDCALLADEGIDAVLFGPAGAG</sequence>
<feature type="non-terminal residue" evidence="5">
    <location>
        <position position="392"/>
    </location>
</feature>
<dbReference type="PANTHER" id="PTHR43808">
    <property type="entry name" value="ACETYLORNITHINE DEACETYLASE"/>
    <property type="match status" value="1"/>
</dbReference>
<evidence type="ECO:0000313" key="6">
    <source>
        <dbReference type="Proteomes" id="UP000784435"/>
    </source>
</evidence>
<keyword evidence="2" id="KW-0378">Hydrolase</keyword>
<reference evidence="5" key="2">
    <citation type="submission" date="2021-09" db="EMBL/GenBank/DDBJ databases">
        <authorList>
            <person name="Gilroy R."/>
        </authorList>
    </citation>
    <scope>NUCLEOTIDE SEQUENCE</scope>
    <source>
        <strain evidence="5">ChiGjej5B5-7349</strain>
    </source>
</reference>
<dbReference type="InterPro" id="IPR036264">
    <property type="entry name" value="Bact_exopeptidase_dim_dom"/>
</dbReference>
<keyword evidence="1" id="KW-0479">Metal-binding</keyword>
<feature type="compositionally biased region" description="Basic and acidic residues" evidence="3">
    <location>
        <begin position="9"/>
        <end position="21"/>
    </location>
</feature>
<evidence type="ECO:0000256" key="3">
    <source>
        <dbReference type="SAM" id="MobiDB-lite"/>
    </source>
</evidence>
<evidence type="ECO:0000256" key="1">
    <source>
        <dbReference type="ARBA" id="ARBA00022723"/>
    </source>
</evidence>
<protein>
    <submittedName>
        <fullName evidence="5">M20/M25/M40 family metallo-hydrolase</fullName>
    </submittedName>
</protein>
<dbReference type="Proteomes" id="UP000784435">
    <property type="component" value="Unassembled WGS sequence"/>
</dbReference>
<comment type="caution">
    <text evidence="5">The sequence shown here is derived from an EMBL/GenBank/DDBJ whole genome shotgun (WGS) entry which is preliminary data.</text>
</comment>
<name>A0A921MF97_9MICO</name>
<dbReference type="PANTHER" id="PTHR43808:SF25">
    <property type="entry name" value="PEPTIDASE M20 DIMERISATION DOMAIN-CONTAINING PROTEIN"/>
    <property type="match status" value="1"/>
</dbReference>